<dbReference type="PANTHER" id="PTHR44846:SF1">
    <property type="entry name" value="MANNOSYL-D-GLYCERATE TRANSPORT_METABOLISM SYSTEM REPRESSOR MNGR-RELATED"/>
    <property type="match status" value="1"/>
</dbReference>
<gene>
    <name evidence="5" type="ordered locus">PEPE_0176</name>
</gene>
<dbReference type="HOGENOM" id="CLU_063236_4_2_9"/>
<dbReference type="EMBL" id="CP000422">
    <property type="protein sequence ID" value="ABJ67283.1"/>
    <property type="molecule type" value="Genomic_DNA"/>
</dbReference>
<dbReference type="PANTHER" id="PTHR44846">
    <property type="entry name" value="MANNOSYL-D-GLYCERATE TRANSPORT/METABOLISM SYSTEM REPRESSOR MNGR-RELATED"/>
    <property type="match status" value="1"/>
</dbReference>
<keyword evidence="2" id="KW-0238">DNA-binding</keyword>
<dbReference type="STRING" id="278197.PEPE_0176"/>
<evidence type="ECO:0000256" key="2">
    <source>
        <dbReference type="ARBA" id="ARBA00023125"/>
    </source>
</evidence>
<dbReference type="RefSeq" id="WP_011672902.1">
    <property type="nucleotide sequence ID" value="NC_008525.1"/>
</dbReference>
<keyword evidence="1" id="KW-0805">Transcription regulation</keyword>
<proteinExistence type="predicted"/>
<accession>Q03HN9</accession>
<dbReference type="SUPFAM" id="SSF64288">
    <property type="entry name" value="Chorismate lyase-like"/>
    <property type="match status" value="1"/>
</dbReference>
<dbReference type="Pfam" id="PF07702">
    <property type="entry name" value="UTRA"/>
    <property type="match status" value="1"/>
</dbReference>
<dbReference type="GO" id="GO:0003677">
    <property type="term" value="F:DNA binding"/>
    <property type="evidence" value="ECO:0007669"/>
    <property type="project" value="UniProtKB-KW"/>
</dbReference>
<dbReference type="OrthoDB" id="9816541at2"/>
<dbReference type="SUPFAM" id="SSF46785">
    <property type="entry name" value="Winged helix' DNA-binding domain"/>
    <property type="match status" value="1"/>
</dbReference>
<dbReference type="eggNOG" id="COG2188">
    <property type="taxonomic scope" value="Bacteria"/>
</dbReference>
<protein>
    <submittedName>
        <fullName evidence="5">Transcriptional regulator, GntR family</fullName>
    </submittedName>
</protein>
<name>Q03HN9_PEDPA</name>
<keyword evidence="3" id="KW-0804">Transcription</keyword>
<sequence>MTLFKDIYKDLDNKIKMGLYKKGSALPNEGELQLIYGVSRTTIRNAVDQLVLEGKVIRKRGIGLFVSPKVTKQNILNMTGIIKPTYLKSEEKIKIKDAYLRKAGAYYAQIFNISPDVLVYYITLLAFSDEEKTYEKIIMPLDLFPAFDPEILKVTSIIEAINTGTSDVQDVYQDFQLVEVNEEDSKYLSIESGSPVFKITNTFSDNEEKNIAVEYKLQNALTTKYKIDFD</sequence>
<dbReference type="GeneID" id="33062691"/>
<dbReference type="InterPro" id="IPR011663">
    <property type="entry name" value="UTRA"/>
</dbReference>
<evidence type="ECO:0000313" key="6">
    <source>
        <dbReference type="Proteomes" id="UP000000773"/>
    </source>
</evidence>
<dbReference type="GO" id="GO:0003700">
    <property type="term" value="F:DNA-binding transcription factor activity"/>
    <property type="evidence" value="ECO:0007669"/>
    <property type="project" value="InterPro"/>
</dbReference>
<evidence type="ECO:0000259" key="4">
    <source>
        <dbReference type="PROSITE" id="PS50949"/>
    </source>
</evidence>
<evidence type="ECO:0000256" key="1">
    <source>
        <dbReference type="ARBA" id="ARBA00023015"/>
    </source>
</evidence>
<dbReference type="InterPro" id="IPR050679">
    <property type="entry name" value="Bact_HTH_transcr_reg"/>
</dbReference>
<dbReference type="AlphaFoldDB" id="Q03HN9"/>
<dbReference type="InterPro" id="IPR036388">
    <property type="entry name" value="WH-like_DNA-bd_sf"/>
</dbReference>
<reference evidence="5 6" key="1">
    <citation type="journal article" date="2006" name="Proc. Natl. Acad. Sci. U.S.A.">
        <title>Comparative genomics of the lactic acid bacteria.</title>
        <authorList>
            <person name="Makarova K."/>
            <person name="Slesarev A."/>
            <person name="Wolf Y."/>
            <person name="Sorokin A."/>
            <person name="Mirkin B."/>
            <person name="Koonin E."/>
            <person name="Pavlov A."/>
            <person name="Pavlova N."/>
            <person name="Karamychev V."/>
            <person name="Polouchine N."/>
            <person name="Shakhova V."/>
            <person name="Grigoriev I."/>
            <person name="Lou Y."/>
            <person name="Rohksar D."/>
            <person name="Lucas S."/>
            <person name="Huang K."/>
            <person name="Goodstein D.M."/>
            <person name="Hawkins T."/>
            <person name="Plengvidhya V."/>
            <person name="Welker D."/>
            <person name="Hughes J."/>
            <person name="Goh Y."/>
            <person name="Benson A."/>
            <person name="Baldwin K."/>
            <person name="Lee J.H."/>
            <person name="Diaz-Muniz I."/>
            <person name="Dosti B."/>
            <person name="Smeianov V."/>
            <person name="Wechter W."/>
            <person name="Barabote R."/>
            <person name="Lorca G."/>
            <person name="Altermann E."/>
            <person name="Barrangou R."/>
            <person name="Ganesan B."/>
            <person name="Xie Y."/>
            <person name="Rawsthorne H."/>
            <person name="Tamir D."/>
            <person name="Parker C."/>
            <person name="Breidt F."/>
            <person name="Broadbent J."/>
            <person name="Hutkins R."/>
            <person name="O'Sullivan D."/>
            <person name="Steele J."/>
            <person name="Unlu G."/>
            <person name="Saier M."/>
            <person name="Klaenhammer T."/>
            <person name="Richardson P."/>
            <person name="Kozyavkin S."/>
            <person name="Weimer B."/>
            <person name="Mills D."/>
        </authorList>
    </citation>
    <scope>NUCLEOTIDE SEQUENCE [LARGE SCALE GENOMIC DNA]</scope>
    <source>
        <strain evidence="6">ATCC 25745 / CCUG 21536 / LMG 10740 / 183-1w</strain>
    </source>
</reference>
<dbReference type="Gene3D" id="3.40.1410.10">
    <property type="entry name" value="Chorismate lyase-like"/>
    <property type="match status" value="1"/>
</dbReference>
<dbReference type="GO" id="GO:0045892">
    <property type="term" value="P:negative regulation of DNA-templated transcription"/>
    <property type="evidence" value="ECO:0007669"/>
    <property type="project" value="TreeGrafter"/>
</dbReference>
<dbReference type="Pfam" id="PF00392">
    <property type="entry name" value="GntR"/>
    <property type="match status" value="1"/>
</dbReference>
<dbReference type="InterPro" id="IPR028978">
    <property type="entry name" value="Chorismate_lyase_/UTRA_dom_sf"/>
</dbReference>
<dbReference type="InterPro" id="IPR000524">
    <property type="entry name" value="Tscrpt_reg_HTH_GntR"/>
</dbReference>
<dbReference type="InterPro" id="IPR036390">
    <property type="entry name" value="WH_DNA-bd_sf"/>
</dbReference>
<dbReference type="CDD" id="cd07377">
    <property type="entry name" value="WHTH_GntR"/>
    <property type="match status" value="1"/>
</dbReference>
<dbReference type="Proteomes" id="UP000000773">
    <property type="component" value="Chromosome"/>
</dbReference>
<dbReference type="PRINTS" id="PR00035">
    <property type="entry name" value="HTHGNTR"/>
</dbReference>
<evidence type="ECO:0000313" key="5">
    <source>
        <dbReference type="EMBL" id="ABJ67283.1"/>
    </source>
</evidence>
<evidence type="ECO:0000256" key="3">
    <source>
        <dbReference type="ARBA" id="ARBA00023163"/>
    </source>
</evidence>
<dbReference type="SMART" id="SM00345">
    <property type="entry name" value="HTH_GNTR"/>
    <property type="match status" value="1"/>
</dbReference>
<feature type="domain" description="HTH gntR-type" evidence="4">
    <location>
        <begin position="1"/>
        <end position="69"/>
    </location>
</feature>
<dbReference type="Gene3D" id="1.10.10.10">
    <property type="entry name" value="Winged helix-like DNA-binding domain superfamily/Winged helix DNA-binding domain"/>
    <property type="match status" value="1"/>
</dbReference>
<organism evidence="5 6">
    <name type="scientific">Pediococcus pentosaceus (strain ATCC 25745 / CCUG 21536 / LMG 10740 / 183-1w)</name>
    <dbReference type="NCBI Taxonomy" id="278197"/>
    <lineage>
        <taxon>Bacteria</taxon>
        <taxon>Bacillati</taxon>
        <taxon>Bacillota</taxon>
        <taxon>Bacilli</taxon>
        <taxon>Lactobacillales</taxon>
        <taxon>Lactobacillaceae</taxon>
        <taxon>Pediococcus</taxon>
    </lineage>
</organism>
<dbReference type="SMART" id="SM00866">
    <property type="entry name" value="UTRA"/>
    <property type="match status" value="1"/>
</dbReference>
<dbReference type="PROSITE" id="PS50949">
    <property type="entry name" value="HTH_GNTR"/>
    <property type="match status" value="1"/>
</dbReference>
<dbReference type="KEGG" id="ppe:PEPE_0176"/>